<feature type="domain" description="DNA methylase N-4/N-6" evidence="5">
    <location>
        <begin position="162"/>
        <end position="524"/>
    </location>
</feature>
<dbReference type="GO" id="GO:0003677">
    <property type="term" value="F:DNA binding"/>
    <property type="evidence" value="ECO:0007669"/>
    <property type="project" value="InterPro"/>
</dbReference>
<accession>A0A7X5RJR5</accession>
<keyword evidence="2 6" id="KW-0489">Methyltransferase</keyword>
<keyword evidence="7" id="KW-1185">Reference proteome</keyword>
<sequence length="715" mass="80721">MSRLTDLIAQAKAKDPQMGADLEREFKALSSRRSFGLNFERHRPETVELPNRQVRKGDKVRVLPPRGETKKGDQRLWQVKTIRQESGQWIAALVELSASEPENLDVPIEDLVVVAEFRDKIYPGLISTGKVERGGDKPFHSVINGENFHALKALTYTHRGKIDAIYIDPPYNTGAKDWKYNNDYVESEDLYRHSKWLAFLERRLIIAKTLLNPKNSVLIATIDEKENARLLLLLEQVFPEARIQSLSVLINPQGITSGTGEFSRVHEYTHCLTFGEAKLTPWTRSMIENEKEANDVSEDKTVRWADFARYGGNASRKNSPGAFYPIYVDIKEEVIHSVGRALDWDENPSDFVPPEGTRAVWPPKRPDGQDGRWRAIADTCSELNEQGFIKVGKYNKKSGRYSFKYLQSGTLDKIQSGEVKITGYDEKGSAIVEYIQGAKTATPKTIWTLPSHDASRYGSNLLRQLLPGRVFPFPKSLYNVEDILRFFVKENKEAKVLDFFSGSGTTVHAILRLNKQDGGNRSCIAITNNEVAAEEQTNLLKQGYRQGDDEWESLGICDYITKPRIEAAILGKTPSGENIKGDYKFTDEFPMADGFKENAEFFTLTYESPIAVNHNLAFGRIAPLLWLKAGSIGKRIDAIPSVGWEVVHAYGVLIDLDKASEFTTKIKSTLTCKLAYIVTNDDRRFQAVARTLPDGVEPVRLYESYLNNFQFANGE</sequence>
<comment type="caution">
    <text evidence="6">The sequence shown here is derived from an EMBL/GenBank/DDBJ whole genome shotgun (WGS) entry which is preliminary data.</text>
</comment>
<dbReference type="GO" id="GO:0032259">
    <property type="term" value="P:methylation"/>
    <property type="evidence" value="ECO:0007669"/>
    <property type="project" value="UniProtKB-KW"/>
</dbReference>
<dbReference type="PROSITE" id="PS00092">
    <property type="entry name" value="N6_MTASE"/>
    <property type="match status" value="1"/>
</dbReference>
<dbReference type="InterPro" id="IPR029063">
    <property type="entry name" value="SAM-dependent_MTases_sf"/>
</dbReference>
<dbReference type="AlphaFoldDB" id="A0A7X5RJR5"/>
<keyword evidence="3 6" id="KW-0808">Transferase</keyword>
<keyword evidence="4" id="KW-0949">S-adenosyl-L-methionine</keyword>
<dbReference type="EMBL" id="JAAAWN010000003">
    <property type="protein sequence ID" value="NDV90122.1"/>
    <property type="molecule type" value="Genomic_DNA"/>
</dbReference>
<protein>
    <submittedName>
        <fullName evidence="6">Site-specific DNA-methyltransferase</fullName>
    </submittedName>
</protein>
<name>A0A7X5RJR5_9ALTE</name>
<comment type="similarity">
    <text evidence="1">Belongs to the N(4)/N(6)-methyltransferase family.</text>
</comment>
<dbReference type="InterPro" id="IPR002052">
    <property type="entry name" value="DNA_methylase_N6_adenine_CS"/>
</dbReference>
<evidence type="ECO:0000256" key="4">
    <source>
        <dbReference type="ARBA" id="ARBA00022691"/>
    </source>
</evidence>
<proteinExistence type="inferred from homology"/>
<evidence type="ECO:0000313" key="6">
    <source>
        <dbReference type="EMBL" id="NDV90122.1"/>
    </source>
</evidence>
<dbReference type="SUPFAM" id="SSF53335">
    <property type="entry name" value="S-adenosyl-L-methionine-dependent methyltransferases"/>
    <property type="match status" value="1"/>
</dbReference>
<evidence type="ECO:0000313" key="7">
    <source>
        <dbReference type="Proteomes" id="UP000470213"/>
    </source>
</evidence>
<dbReference type="RefSeq" id="WP_163083723.1">
    <property type="nucleotide sequence ID" value="NZ_JAAAWN010000003.1"/>
</dbReference>
<dbReference type="Proteomes" id="UP000470213">
    <property type="component" value="Unassembled WGS sequence"/>
</dbReference>
<gene>
    <name evidence="6" type="ORF">GTH32_02795</name>
</gene>
<dbReference type="GO" id="GO:0008170">
    <property type="term" value="F:N-methyltransferase activity"/>
    <property type="evidence" value="ECO:0007669"/>
    <property type="project" value="InterPro"/>
</dbReference>
<evidence type="ECO:0000259" key="5">
    <source>
        <dbReference type="Pfam" id="PF01555"/>
    </source>
</evidence>
<reference evidence="6 7" key="1">
    <citation type="submission" date="2020-01" db="EMBL/GenBank/DDBJ databases">
        <authorList>
            <person name="Chen J."/>
            <person name="Zhu S."/>
            <person name="Yang J."/>
        </authorList>
    </citation>
    <scope>NUCLEOTIDE SEQUENCE [LARGE SCALE GENOMIC DNA]</scope>
    <source>
        <strain evidence="6 7">345S023</strain>
    </source>
</reference>
<dbReference type="Gene3D" id="3.40.50.150">
    <property type="entry name" value="Vaccinia Virus protein VP39"/>
    <property type="match status" value="1"/>
</dbReference>
<evidence type="ECO:0000256" key="1">
    <source>
        <dbReference type="ARBA" id="ARBA00006594"/>
    </source>
</evidence>
<dbReference type="Pfam" id="PF01555">
    <property type="entry name" value="N6_N4_Mtase"/>
    <property type="match status" value="1"/>
</dbReference>
<organism evidence="6 7">
    <name type="scientific">Alteromonas profundi</name>
    <dbReference type="NCBI Taxonomy" id="2696062"/>
    <lineage>
        <taxon>Bacteria</taxon>
        <taxon>Pseudomonadati</taxon>
        <taxon>Pseudomonadota</taxon>
        <taxon>Gammaproteobacteria</taxon>
        <taxon>Alteromonadales</taxon>
        <taxon>Alteromonadaceae</taxon>
        <taxon>Alteromonas/Salinimonas group</taxon>
        <taxon>Alteromonas</taxon>
    </lineage>
</organism>
<evidence type="ECO:0000256" key="2">
    <source>
        <dbReference type="ARBA" id="ARBA00022603"/>
    </source>
</evidence>
<dbReference type="InterPro" id="IPR002941">
    <property type="entry name" value="DNA_methylase_N4/N6"/>
</dbReference>
<evidence type="ECO:0000256" key="3">
    <source>
        <dbReference type="ARBA" id="ARBA00022679"/>
    </source>
</evidence>